<reference evidence="2" key="2">
    <citation type="submission" date="2024-04" db="EMBL/GenBank/DDBJ databases">
        <authorList>
            <person name="Chen Y."/>
            <person name="Shah S."/>
            <person name="Dougan E. K."/>
            <person name="Thang M."/>
            <person name="Chan C."/>
        </authorList>
    </citation>
    <scope>NUCLEOTIDE SEQUENCE [LARGE SCALE GENOMIC DNA]</scope>
</reference>
<comment type="caution">
    <text evidence="1">The sequence shown here is derived from an EMBL/GenBank/DDBJ whole genome shotgun (WGS) entry which is preliminary data.</text>
</comment>
<protein>
    <submittedName>
        <fullName evidence="1">Uncharacterized protein</fullName>
    </submittedName>
</protein>
<dbReference type="EMBL" id="CAMXCT020000025">
    <property type="protein sequence ID" value="CAL1126038.1"/>
    <property type="molecule type" value="Genomic_DNA"/>
</dbReference>
<dbReference type="EMBL" id="CAMXCT030000025">
    <property type="protein sequence ID" value="CAL4759975.1"/>
    <property type="molecule type" value="Genomic_DNA"/>
</dbReference>
<gene>
    <name evidence="1" type="ORF">C1SCF055_LOCUS1227</name>
</gene>
<dbReference type="AlphaFoldDB" id="A0A9P1FE24"/>
<evidence type="ECO:0000313" key="2">
    <source>
        <dbReference type="EMBL" id="CAL1126038.1"/>
    </source>
</evidence>
<dbReference type="EMBL" id="CAMXCT010000025">
    <property type="protein sequence ID" value="CAI3972663.1"/>
    <property type="molecule type" value="Genomic_DNA"/>
</dbReference>
<name>A0A9P1FE24_9DINO</name>
<organism evidence="1">
    <name type="scientific">Cladocopium goreaui</name>
    <dbReference type="NCBI Taxonomy" id="2562237"/>
    <lineage>
        <taxon>Eukaryota</taxon>
        <taxon>Sar</taxon>
        <taxon>Alveolata</taxon>
        <taxon>Dinophyceae</taxon>
        <taxon>Suessiales</taxon>
        <taxon>Symbiodiniaceae</taxon>
        <taxon>Cladocopium</taxon>
    </lineage>
</organism>
<dbReference type="Proteomes" id="UP001152797">
    <property type="component" value="Unassembled WGS sequence"/>
</dbReference>
<evidence type="ECO:0000313" key="1">
    <source>
        <dbReference type="EMBL" id="CAI3972663.1"/>
    </source>
</evidence>
<keyword evidence="3" id="KW-1185">Reference proteome</keyword>
<proteinExistence type="predicted"/>
<dbReference type="OrthoDB" id="409998at2759"/>
<accession>A0A9P1FE24</accession>
<reference evidence="1" key="1">
    <citation type="submission" date="2022-10" db="EMBL/GenBank/DDBJ databases">
        <authorList>
            <person name="Chen Y."/>
            <person name="Dougan E. K."/>
            <person name="Chan C."/>
            <person name="Rhodes N."/>
            <person name="Thang M."/>
        </authorList>
    </citation>
    <scope>NUCLEOTIDE SEQUENCE</scope>
</reference>
<evidence type="ECO:0000313" key="3">
    <source>
        <dbReference type="Proteomes" id="UP001152797"/>
    </source>
</evidence>
<sequence>MQKAEQAGLSLSDDAVQALLTIPASHASEILEAVAEKHTDLRDPSNYVIATITRGYVPRSDGGGKSGGGKGGPGTLYDAIYGSKVQPTGHMTTSALIPRPFWLLQAGESISREPQKVLEHSS</sequence>